<protein>
    <submittedName>
        <fullName evidence="1">Uncharacterized protein</fullName>
    </submittedName>
</protein>
<dbReference type="AlphaFoldDB" id="A0A0D7A2H1"/>
<proteinExistence type="predicted"/>
<dbReference type="Proteomes" id="UP000054144">
    <property type="component" value="Unassembled WGS sequence"/>
</dbReference>
<gene>
    <name evidence="1" type="ORF">FISHEDRAFT_62907</name>
</gene>
<organism evidence="1 2">
    <name type="scientific">Fistulina hepatica ATCC 64428</name>
    <dbReference type="NCBI Taxonomy" id="1128425"/>
    <lineage>
        <taxon>Eukaryota</taxon>
        <taxon>Fungi</taxon>
        <taxon>Dikarya</taxon>
        <taxon>Basidiomycota</taxon>
        <taxon>Agaricomycotina</taxon>
        <taxon>Agaricomycetes</taxon>
        <taxon>Agaricomycetidae</taxon>
        <taxon>Agaricales</taxon>
        <taxon>Fistulinaceae</taxon>
        <taxon>Fistulina</taxon>
    </lineage>
</organism>
<keyword evidence="2" id="KW-1185">Reference proteome</keyword>
<sequence>MHTFTDDETARCGTPPSELCAASDLDVEFEAHWDDVRLVDRAEFIKDYKRMIEQEDSLEDNWCRELAECEELCHEMKSRRRKTLATLEEYVKCMGTTVEEEHARIAQLKENRRHRNDHRNRNPPKCILTTYDHPMPSEHEIGDGRRQLRALGFDFDIFLNRGRRWGDDPGAMRLANNIPTMQPGDQVLCQVVGCCKPAGKKEAHLDVVFEGFGEDPVRIPRSSSVKNMLKSRKVKWPSYTSFEQCLYYSLFIYILKSYRFL</sequence>
<accession>A0A0D7A2H1</accession>
<evidence type="ECO:0000313" key="1">
    <source>
        <dbReference type="EMBL" id="KIY43136.1"/>
    </source>
</evidence>
<evidence type="ECO:0000313" key="2">
    <source>
        <dbReference type="Proteomes" id="UP000054144"/>
    </source>
</evidence>
<name>A0A0D7A2H1_9AGAR</name>
<dbReference type="EMBL" id="KN882117">
    <property type="protein sequence ID" value="KIY43136.1"/>
    <property type="molecule type" value="Genomic_DNA"/>
</dbReference>
<reference evidence="1 2" key="1">
    <citation type="journal article" date="2015" name="Fungal Genet. Biol.">
        <title>Evolution of novel wood decay mechanisms in Agaricales revealed by the genome sequences of Fistulina hepatica and Cylindrobasidium torrendii.</title>
        <authorList>
            <person name="Floudas D."/>
            <person name="Held B.W."/>
            <person name="Riley R."/>
            <person name="Nagy L.G."/>
            <person name="Koehler G."/>
            <person name="Ransdell A.S."/>
            <person name="Younus H."/>
            <person name="Chow J."/>
            <person name="Chiniquy J."/>
            <person name="Lipzen A."/>
            <person name="Tritt A."/>
            <person name="Sun H."/>
            <person name="Haridas S."/>
            <person name="LaButti K."/>
            <person name="Ohm R.A."/>
            <person name="Kues U."/>
            <person name="Blanchette R.A."/>
            <person name="Grigoriev I.V."/>
            <person name="Minto R.E."/>
            <person name="Hibbett D.S."/>
        </authorList>
    </citation>
    <scope>NUCLEOTIDE SEQUENCE [LARGE SCALE GENOMIC DNA]</scope>
    <source>
        <strain evidence="1 2">ATCC 64428</strain>
    </source>
</reference>